<dbReference type="HOGENOM" id="CLU_000445_89_6_9"/>
<evidence type="ECO:0000256" key="1">
    <source>
        <dbReference type="ARBA" id="ARBA00000085"/>
    </source>
</evidence>
<keyword evidence="4" id="KW-0597">Phosphoprotein</keyword>
<dbReference type="Proteomes" id="UP000029585">
    <property type="component" value="Unassembled WGS sequence"/>
</dbReference>
<dbReference type="SUPFAM" id="SSF55874">
    <property type="entry name" value="ATPase domain of HSP90 chaperone/DNA topoisomerase II/histidine kinase"/>
    <property type="match status" value="1"/>
</dbReference>
<gene>
    <name evidence="11" type="ORF">HMPREF9460_01633</name>
</gene>
<dbReference type="Gene3D" id="3.30.565.10">
    <property type="entry name" value="Histidine kinase-like ATPase, C-terminal domain"/>
    <property type="match status" value="1"/>
</dbReference>
<keyword evidence="9" id="KW-1133">Transmembrane helix</keyword>
<dbReference type="SMART" id="SM00388">
    <property type="entry name" value="HisKA"/>
    <property type="match status" value="1"/>
</dbReference>
<evidence type="ECO:0000256" key="5">
    <source>
        <dbReference type="ARBA" id="ARBA00022679"/>
    </source>
</evidence>
<feature type="transmembrane region" description="Helical" evidence="9">
    <location>
        <begin position="164"/>
        <end position="186"/>
    </location>
</feature>
<evidence type="ECO:0000313" key="12">
    <source>
        <dbReference type="Proteomes" id="UP000029585"/>
    </source>
</evidence>
<dbReference type="PRINTS" id="PR00344">
    <property type="entry name" value="BCTRLSENSOR"/>
</dbReference>
<dbReference type="AlphaFoldDB" id="A0A096DE80"/>
<keyword evidence="12" id="KW-1185">Reference proteome</keyword>
<dbReference type="Gene3D" id="1.10.287.130">
    <property type="match status" value="1"/>
</dbReference>
<dbReference type="PANTHER" id="PTHR45453:SF1">
    <property type="entry name" value="PHOSPHATE REGULON SENSOR PROTEIN PHOR"/>
    <property type="match status" value="1"/>
</dbReference>
<dbReference type="GO" id="GO:0016036">
    <property type="term" value="P:cellular response to phosphate starvation"/>
    <property type="evidence" value="ECO:0007669"/>
    <property type="project" value="TreeGrafter"/>
</dbReference>
<dbReference type="CDD" id="cd00075">
    <property type="entry name" value="HATPase"/>
    <property type="match status" value="1"/>
</dbReference>
<evidence type="ECO:0000259" key="10">
    <source>
        <dbReference type="PROSITE" id="PS50109"/>
    </source>
</evidence>
<proteinExistence type="predicted"/>
<dbReference type="GO" id="GO:0000155">
    <property type="term" value="F:phosphorelay sensor kinase activity"/>
    <property type="evidence" value="ECO:0007669"/>
    <property type="project" value="InterPro"/>
</dbReference>
<dbReference type="InterPro" id="IPR036890">
    <property type="entry name" value="HATPase_C_sf"/>
</dbReference>
<dbReference type="Pfam" id="PF02518">
    <property type="entry name" value="HATPase_c"/>
    <property type="match status" value="1"/>
</dbReference>
<evidence type="ECO:0000256" key="9">
    <source>
        <dbReference type="SAM" id="Phobius"/>
    </source>
</evidence>
<dbReference type="EC" id="2.7.13.3" evidence="3"/>
<evidence type="ECO:0000256" key="4">
    <source>
        <dbReference type="ARBA" id="ARBA00022553"/>
    </source>
</evidence>
<keyword evidence="6" id="KW-0418">Kinase</keyword>
<dbReference type="InterPro" id="IPR050351">
    <property type="entry name" value="BphY/WalK/GraS-like"/>
</dbReference>
<dbReference type="eggNOG" id="COG5002">
    <property type="taxonomic scope" value="Bacteria"/>
</dbReference>
<keyword evidence="7" id="KW-0902">Two-component regulatory system</keyword>
<name>A0A096DE80_FLAPL</name>
<dbReference type="InterPro" id="IPR004358">
    <property type="entry name" value="Sig_transdc_His_kin-like_C"/>
</dbReference>
<protein>
    <recommendedName>
        <fullName evidence="3">histidine kinase</fullName>
        <ecNumber evidence="3">2.7.13.3</ecNumber>
    </recommendedName>
</protein>
<dbReference type="PATRIC" id="fig|742738.3.peg.1681"/>
<dbReference type="CDD" id="cd00082">
    <property type="entry name" value="HisKA"/>
    <property type="match status" value="1"/>
</dbReference>
<dbReference type="InterPro" id="IPR003661">
    <property type="entry name" value="HisK_dim/P_dom"/>
</dbReference>
<evidence type="ECO:0000313" key="11">
    <source>
        <dbReference type="EMBL" id="KGF55799.1"/>
    </source>
</evidence>
<evidence type="ECO:0000256" key="3">
    <source>
        <dbReference type="ARBA" id="ARBA00012438"/>
    </source>
</evidence>
<dbReference type="GO" id="GO:0004721">
    <property type="term" value="F:phosphoprotein phosphatase activity"/>
    <property type="evidence" value="ECO:0007669"/>
    <property type="project" value="TreeGrafter"/>
</dbReference>
<dbReference type="FunFam" id="3.30.565.10:FF:000006">
    <property type="entry name" value="Sensor histidine kinase WalK"/>
    <property type="match status" value="1"/>
</dbReference>
<evidence type="ECO:0000256" key="2">
    <source>
        <dbReference type="ARBA" id="ARBA00004370"/>
    </source>
</evidence>
<comment type="subcellular location">
    <subcellularLocation>
        <location evidence="2">Membrane</location>
    </subcellularLocation>
</comment>
<dbReference type="SUPFAM" id="SSF47384">
    <property type="entry name" value="Homodimeric domain of signal transducing histidine kinase"/>
    <property type="match status" value="1"/>
</dbReference>
<sequence length="418" mass="45413">MIKRLRRKFILINLLLVGLVLAVVFILFVGANARRLAGQSDAALRLALSWQDGEGPPRFEIGGPPPEEHEPDGAHRFSLIPVFVVTVKDGAIASLNDGGQVDVSEETAAEAVEQAQSTGASQGVLRELRLRFLMERRPDGELRIAFADLGWETASLRNLSLLSLLVWALAMVGLFFVSLVLSSVALRPAEQAWQQQRQFVADASHELKTPLTVILANTGLVLSHPEDTVAAQSKWLEYTHDEAEQMKGLVDDLLFLAKSDAARQPAARAETAISEVALGCLLPFESVAFEAGVALEHRITPGLSLRGDEGQLRRLVMILLDNAVKYAGPGGTVTLTLERHQERLRLAVHNTGEPIPPEHLPHLFERFYRADAARNRSGGGYGLGLAIARSIVEGHHGRLTVTSTAAAGTTFTALLPRR</sequence>
<evidence type="ECO:0000256" key="7">
    <source>
        <dbReference type="ARBA" id="ARBA00023012"/>
    </source>
</evidence>
<feature type="domain" description="Histidine kinase" evidence="10">
    <location>
        <begin position="202"/>
        <end position="418"/>
    </location>
</feature>
<evidence type="ECO:0000256" key="8">
    <source>
        <dbReference type="ARBA" id="ARBA00023136"/>
    </source>
</evidence>
<keyword evidence="5" id="KW-0808">Transferase</keyword>
<organism evidence="11 12">
    <name type="scientific">Flavonifractor plautii 1_3_50AFAA</name>
    <dbReference type="NCBI Taxonomy" id="742738"/>
    <lineage>
        <taxon>Bacteria</taxon>
        <taxon>Bacillati</taxon>
        <taxon>Bacillota</taxon>
        <taxon>Clostridia</taxon>
        <taxon>Eubacteriales</taxon>
        <taxon>Oscillospiraceae</taxon>
        <taxon>Flavonifractor</taxon>
    </lineage>
</organism>
<evidence type="ECO:0000256" key="6">
    <source>
        <dbReference type="ARBA" id="ARBA00022777"/>
    </source>
</evidence>
<dbReference type="RefSeq" id="WP_044940340.1">
    <property type="nucleotide sequence ID" value="NZ_KN174162.1"/>
</dbReference>
<accession>A0A096DE80</accession>
<dbReference type="FunFam" id="1.10.287.130:FF:000001">
    <property type="entry name" value="Two-component sensor histidine kinase"/>
    <property type="match status" value="1"/>
</dbReference>
<keyword evidence="8 9" id="KW-0472">Membrane</keyword>
<comment type="catalytic activity">
    <reaction evidence="1">
        <text>ATP + protein L-histidine = ADP + protein N-phospho-L-histidine.</text>
        <dbReference type="EC" id="2.7.13.3"/>
    </reaction>
</comment>
<dbReference type="InterPro" id="IPR005467">
    <property type="entry name" value="His_kinase_dom"/>
</dbReference>
<dbReference type="PANTHER" id="PTHR45453">
    <property type="entry name" value="PHOSPHATE REGULON SENSOR PROTEIN PHOR"/>
    <property type="match status" value="1"/>
</dbReference>
<dbReference type="Pfam" id="PF00512">
    <property type="entry name" value="HisKA"/>
    <property type="match status" value="1"/>
</dbReference>
<dbReference type="InterPro" id="IPR036097">
    <property type="entry name" value="HisK_dim/P_sf"/>
</dbReference>
<dbReference type="InterPro" id="IPR003594">
    <property type="entry name" value="HATPase_dom"/>
</dbReference>
<dbReference type="EMBL" id="ADLO01000054">
    <property type="protein sequence ID" value="KGF55799.1"/>
    <property type="molecule type" value="Genomic_DNA"/>
</dbReference>
<comment type="caution">
    <text evidence="11">The sequence shown here is derived from an EMBL/GenBank/DDBJ whole genome shotgun (WGS) entry which is preliminary data.</text>
</comment>
<dbReference type="GO" id="GO:0005886">
    <property type="term" value="C:plasma membrane"/>
    <property type="evidence" value="ECO:0007669"/>
    <property type="project" value="TreeGrafter"/>
</dbReference>
<reference evidence="11 12" key="1">
    <citation type="submission" date="2011-08" db="EMBL/GenBank/DDBJ databases">
        <title>The Genome Sequence of Clostridium orbiscindens 1_3_50AFAA.</title>
        <authorList>
            <consortium name="The Broad Institute Genome Sequencing Platform"/>
            <person name="Earl A."/>
            <person name="Ward D."/>
            <person name="Feldgarden M."/>
            <person name="Gevers D."/>
            <person name="Daigneault M."/>
            <person name="Strauss J."/>
            <person name="Allen-Vercoe E."/>
            <person name="Young S.K."/>
            <person name="Zeng Q."/>
            <person name="Gargeya S."/>
            <person name="Fitzgerald M."/>
            <person name="Haas B."/>
            <person name="Abouelleil A."/>
            <person name="Alvarado L."/>
            <person name="Arachchi H.M."/>
            <person name="Berlin A."/>
            <person name="Brown A."/>
            <person name="Chapman S.B."/>
            <person name="Chen Z."/>
            <person name="Dunbar C."/>
            <person name="Freedman E."/>
            <person name="Gearin G."/>
            <person name="Gellesch M."/>
            <person name="Goldberg J."/>
            <person name="Griggs A."/>
            <person name="Gujja S."/>
            <person name="Heiman D."/>
            <person name="Howarth C."/>
            <person name="Larson L."/>
            <person name="Lui A."/>
            <person name="MacDonald P.J.P."/>
            <person name="Montmayeur A."/>
            <person name="Murphy C."/>
            <person name="Neiman D."/>
            <person name="Pearson M."/>
            <person name="Priest M."/>
            <person name="Roberts A."/>
            <person name="Saif S."/>
            <person name="Shea T."/>
            <person name="Shenoy N."/>
            <person name="Sisk P."/>
            <person name="Stolte C."/>
            <person name="Sykes S."/>
            <person name="Wortman J."/>
            <person name="Nusbaum C."/>
            <person name="Birren B."/>
        </authorList>
    </citation>
    <scope>NUCLEOTIDE SEQUENCE [LARGE SCALE GENOMIC DNA]</scope>
    <source>
        <strain evidence="11 12">1_3_50AFAA</strain>
    </source>
</reference>
<dbReference type="SMART" id="SM00387">
    <property type="entry name" value="HATPase_c"/>
    <property type="match status" value="1"/>
</dbReference>
<dbReference type="PROSITE" id="PS50109">
    <property type="entry name" value="HIS_KIN"/>
    <property type="match status" value="1"/>
</dbReference>
<keyword evidence="9" id="KW-0812">Transmembrane</keyword>